<evidence type="ECO:0000313" key="4">
    <source>
        <dbReference type="EMBL" id="GES96996.1"/>
    </source>
</evidence>
<evidence type="ECO:0000259" key="2">
    <source>
        <dbReference type="Pfam" id="PF14695"/>
    </source>
</evidence>
<sequence>MEKPEKFNVVTQYHVEVLKNFLNDFQLQNTFITINVSEEFKYQQLILKRLSVITNALNSLYQQDFHITDNKYAIKFCNLLSKNQLILAQYLIHNNNFIVYLTKKVLTLWLLLISNEKPIIDNINIEETQKQLLKKICDLYNDKLKDVVSSVTIESVLEIFHSVMKDFRHRLSEAIDEDVGNILSQHACRRLLNVLNEWFKMEHITDASNNLIIVSTLIVILDIKKLEIYEAEIAKDSYLIQIFLSILERVDSKIESICGLLCCGYLPAVRKVLDILHYTVRSTSDIDMTFTILTSMRDYTGKILAAFEAQELNGYLMFDNDHTEFFDRQRNNNKVVSDVSINIECTKKLIDIYMEVYTTIMKIFTENDISLIDISADIKLRTLMNILTFSNDLLQKNENLVEYLLNWYTNNDSDLTSFMLNFVRLELTFREFKKKLINFDGESHIKSVMECVSLQMSHLLNHFTSHDFFLRFLISTGFNHSILLDFIISNETNFLEFLLKYCKYLEQDISRFSIICKKFDEKHSEMENCAERVLGVFNDLIQLIQSLMEKNLFPYNATSLIKRLKKVESCLKEIMYSKDSN</sequence>
<dbReference type="PANTHER" id="PTHR16057:SF1">
    <property type="entry name" value="PROTEIN LINES HOMOLOG 1"/>
    <property type="match status" value="1"/>
</dbReference>
<feature type="domain" description="Protein Lines N-terminal" evidence="1">
    <location>
        <begin position="378"/>
        <end position="516"/>
    </location>
</feature>
<gene>
    <name evidence="4" type="ORF">RCL2_002358600</name>
    <name evidence="3" type="ORF">RclHR1_10030004</name>
</gene>
<keyword evidence="5" id="KW-1185">Reference proteome</keyword>
<reference evidence="4" key="2">
    <citation type="submission" date="2019-10" db="EMBL/GenBank/DDBJ databases">
        <title>Conservation and host-specific expression of non-tandemly repeated heterogenous ribosome RNA gene in arbuscular mycorrhizal fungi.</title>
        <authorList>
            <person name="Maeda T."/>
            <person name="Kobayashi Y."/>
            <person name="Nakagawa T."/>
            <person name="Ezawa T."/>
            <person name="Yamaguchi K."/>
            <person name="Bino T."/>
            <person name="Nishimoto Y."/>
            <person name="Shigenobu S."/>
            <person name="Kawaguchi M."/>
        </authorList>
    </citation>
    <scope>NUCLEOTIDE SEQUENCE</scope>
    <source>
        <strain evidence="4">HR1</strain>
    </source>
</reference>
<dbReference type="InterPro" id="IPR029415">
    <property type="entry name" value="Lines_C"/>
</dbReference>
<dbReference type="Proteomes" id="UP000247702">
    <property type="component" value="Unassembled WGS sequence"/>
</dbReference>
<protein>
    <submittedName>
        <fullName evidence="4">Protein Lines homolog 1 isoform X1</fullName>
    </submittedName>
</protein>
<dbReference type="OrthoDB" id="8251209at2759"/>
<reference evidence="3 5" key="1">
    <citation type="submission" date="2017-11" db="EMBL/GenBank/DDBJ databases">
        <title>The genome of Rhizophagus clarus HR1 reveals common genetic basis of auxotrophy among arbuscular mycorrhizal fungi.</title>
        <authorList>
            <person name="Kobayashi Y."/>
        </authorList>
    </citation>
    <scope>NUCLEOTIDE SEQUENCE [LARGE SCALE GENOMIC DNA]</scope>
    <source>
        <strain evidence="3 5">HR1</strain>
    </source>
</reference>
<dbReference type="AlphaFoldDB" id="A0A2Z6QCA8"/>
<dbReference type="Proteomes" id="UP000615446">
    <property type="component" value="Unassembled WGS sequence"/>
</dbReference>
<dbReference type="PANTHER" id="PTHR16057">
    <property type="entry name" value="WINS1, 2 PROTEIN"/>
    <property type="match status" value="1"/>
</dbReference>
<dbReference type="Pfam" id="PF14695">
    <property type="entry name" value="LINES_C"/>
    <property type="match status" value="1"/>
</dbReference>
<evidence type="ECO:0000259" key="1">
    <source>
        <dbReference type="Pfam" id="PF14694"/>
    </source>
</evidence>
<comment type="caution">
    <text evidence="3">The sequence shown here is derived from an EMBL/GenBank/DDBJ whole genome shotgun (WGS) entry which is preliminary data.</text>
</comment>
<proteinExistence type="predicted"/>
<accession>A0A2Z6QCA8</accession>
<dbReference type="Pfam" id="PF14694">
    <property type="entry name" value="LINES_N"/>
    <property type="match status" value="1"/>
</dbReference>
<dbReference type="EMBL" id="BLAL01000254">
    <property type="protein sequence ID" value="GES96996.1"/>
    <property type="molecule type" value="Genomic_DNA"/>
</dbReference>
<dbReference type="InterPro" id="IPR032794">
    <property type="entry name" value="LINES_N"/>
</dbReference>
<organism evidence="3 5">
    <name type="scientific">Rhizophagus clarus</name>
    <dbReference type="NCBI Taxonomy" id="94130"/>
    <lineage>
        <taxon>Eukaryota</taxon>
        <taxon>Fungi</taxon>
        <taxon>Fungi incertae sedis</taxon>
        <taxon>Mucoromycota</taxon>
        <taxon>Glomeromycotina</taxon>
        <taxon>Glomeromycetes</taxon>
        <taxon>Glomerales</taxon>
        <taxon>Glomeraceae</taxon>
        <taxon>Rhizophagus</taxon>
    </lineage>
</organism>
<feature type="domain" description="Protein Lines C-terminal" evidence="2">
    <location>
        <begin position="534"/>
        <end position="569"/>
    </location>
</feature>
<dbReference type="InterPro" id="IPR024875">
    <property type="entry name" value="Protein_Lines"/>
</dbReference>
<dbReference type="EMBL" id="BEXD01000007">
    <property type="protein sequence ID" value="GBB83309.1"/>
    <property type="molecule type" value="Genomic_DNA"/>
</dbReference>
<name>A0A2Z6QCA8_9GLOM</name>
<evidence type="ECO:0000313" key="3">
    <source>
        <dbReference type="EMBL" id="GBB83309.1"/>
    </source>
</evidence>
<evidence type="ECO:0000313" key="5">
    <source>
        <dbReference type="Proteomes" id="UP000247702"/>
    </source>
</evidence>